<evidence type="ECO:0000313" key="4">
    <source>
        <dbReference type="EnsemblPlants" id="AES65780"/>
    </source>
</evidence>
<organism evidence="3 5">
    <name type="scientific">Medicago truncatula</name>
    <name type="common">Barrel medic</name>
    <name type="synonym">Medicago tribuloides</name>
    <dbReference type="NCBI Taxonomy" id="3880"/>
    <lineage>
        <taxon>Eukaryota</taxon>
        <taxon>Viridiplantae</taxon>
        <taxon>Streptophyta</taxon>
        <taxon>Embryophyta</taxon>
        <taxon>Tracheophyta</taxon>
        <taxon>Spermatophyta</taxon>
        <taxon>Magnoliopsida</taxon>
        <taxon>eudicotyledons</taxon>
        <taxon>Gunneridae</taxon>
        <taxon>Pentapetalae</taxon>
        <taxon>rosids</taxon>
        <taxon>fabids</taxon>
        <taxon>Fabales</taxon>
        <taxon>Fabaceae</taxon>
        <taxon>Papilionoideae</taxon>
        <taxon>50 kb inversion clade</taxon>
        <taxon>NPAAA clade</taxon>
        <taxon>Hologalegina</taxon>
        <taxon>IRL clade</taxon>
        <taxon>Trifolieae</taxon>
        <taxon>Medicago</taxon>
    </lineage>
</organism>
<evidence type="ECO:0000256" key="1">
    <source>
        <dbReference type="SAM" id="SignalP"/>
    </source>
</evidence>
<dbReference type="EnsemblPlants" id="AES65780">
    <property type="protein sequence ID" value="AES65780"/>
    <property type="gene ID" value="MTR_2g048885"/>
</dbReference>
<dbReference type="Proteomes" id="UP000002051">
    <property type="component" value="Chromosome 2"/>
</dbReference>
<feature type="domain" description="Late nodulin" evidence="2">
    <location>
        <begin position="1"/>
        <end position="52"/>
    </location>
</feature>
<feature type="signal peptide" evidence="1">
    <location>
        <begin position="1"/>
        <end position="23"/>
    </location>
</feature>
<gene>
    <name evidence="3" type="ordered locus">MTR_2g048885</name>
</gene>
<evidence type="ECO:0000259" key="2">
    <source>
        <dbReference type="Pfam" id="PF07127"/>
    </source>
</evidence>
<dbReference type="Pfam" id="PF07127">
    <property type="entry name" value="Nodulin_late"/>
    <property type="match status" value="1"/>
</dbReference>
<reference evidence="4" key="3">
    <citation type="submission" date="2015-04" db="UniProtKB">
        <authorList>
            <consortium name="EnsemblPlants"/>
        </authorList>
    </citation>
    <scope>IDENTIFICATION</scope>
    <source>
        <strain evidence="4">cv. Jemalong A17</strain>
    </source>
</reference>
<name>G7IGL5_MEDTR</name>
<evidence type="ECO:0000313" key="3">
    <source>
        <dbReference type="EMBL" id="AES65780.1"/>
    </source>
</evidence>
<dbReference type="InterPro" id="IPR009810">
    <property type="entry name" value="Nodulin_late_dom"/>
</dbReference>
<reference evidence="3 5" key="2">
    <citation type="journal article" date="2014" name="BMC Genomics">
        <title>An improved genome release (version Mt4.0) for the model legume Medicago truncatula.</title>
        <authorList>
            <person name="Tang H."/>
            <person name="Krishnakumar V."/>
            <person name="Bidwell S."/>
            <person name="Rosen B."/>
            <person name="Chan A."/>
            <person name="Zhou S."/>
            <person name="Gentzbittel L."/>
            <person name="Childs K.L."/>
            <person name="Yandell M."/>
            <person name="Gundlach H."/>
            <person name="Mayer K.F."/>
            <person name="Schwartz D.C."/>
            <person name="Town C.D."/>
        </authorList>
    </citation>
    <scope>GENOME REANNOTATION</scope>
    <source>
        <strain evidence="4 5">cv. Jemalong A17</strain>
    </source>
</reference>
<sequence length="65" mass="7520">MAKLMKFVYFMILFLSLYLVATTHDCHNDLDCGDKIKCVPPRIALCINYKCYCILENDAVIPWST</sequence>
<keyword evidence="1" id="KW-0732">Signal</keyword>
<evidence type="ECO:0000313" key="5">
    <source>
        <dbReference type="Proteomes" id="UP000002051"/>
    </source>
</evidence>
<dbReference type="GO" id="GO:0046872">
    <property type="term" value="F:metal ion binding"/>
    <property type="evidence" value="ECO:0007669"/>
    <property type="project" value="InterPro"/>
</dbReference>
<reference evidence="3 5" key="1">
    <citation type="journal article" date="2011" name="Nature">
        <title>The Medicago genome provides insight into the evolution of rhizobial symbioses.</title>
        <authorList>
            <person name="Young N.D."/>
            <person name="Debelle F."/>
            <person name="Oldroyd G.E."/>
            <person name="Geurts R."/>
            <person name="Cannon S.B."/>
            <person name="Udvardi M.K."/>
            <person name="Benedito V.A."/>
            <person name="Mayer K.F."/>
            <person name="Gouzy J."/>
            <person name="Schoof H."/>
            <person name="Van de Peer Y."/>
            <person name="Proost S."/>
            <person name="Cook D.R."/>
            <person name="Meyers B.C."/>
            <person name="Spannagl M."/>
            <person name="Cheung F."/>
            <person name="De Mita S."/>
            <person name="Krishnakumar V."/>
            <person name="Gundlach H."/>
            <person name="Zhou S."/>
            <person name="Mudge J."/>
            <person name="Bharti A.K."/>
            <person name="Murray J.D."/>
            <person name="Naoumkina M.A."/>
            <person name="Rosen B."/>
            <person name="Silverstein K.A."/>
            <person name="Tang H."/>
            <person name="Rombauts S."/>
            <person name="Zhao P.X."/>
            <person name="Zhou P."/>
            <person name="Barbe V."/>
            <person name="Bardou P."/>
            <person name="Bechner M."/>
            <person name="Bellec A."/>
            <person name="Berger A."/>
            <person name="Berges H."/>
            <person name="Bidwell S."/>
            <person name="Bisseling T."/>
            <person name="Choisne N."/>
            <person name="Couloux A."/>
            <person name="Denny R."/>
            <person name="Deshpande S."/>
            <person name="Dai X."/>
            <person name="Doyle J.J."/>
            <person name="Dudez A.M."/>
            <person name="Farmer A.D."/>
            <person name="Fouteau S."/>
            <person name="Franken C."/>
            <person name="Gibelin C."/>
            <person name="Gish J."/>
            <person name="Goldstein S."/>
            <person name="Gonzalez A.J."/>
            <person name="Green P.J."/>
            <person name="Hallab A."/>
            <person name="Hartog M."/>
            <person name="Hua A."/>
            <person name="Humphray S.J."/>
            <person name="Jeong D.H."/>
            <person name="Jing Y."/>
            <person name="Jocker A."/>
            <person name="Kenton S.M."/>
            <person name="Kim D.J."/>
            <person name="Klee K."/>
            <person name="Lai H."/>
            <person name="Lang C."/>
            <person name="Lin S."/>
            <person name="Macmil S.L."/>
            <person name="Magdelenat G."/>
            <person name="Matthews L."/>
            <person name="McCorrison J."/>
            <person name="Monaghan E.L."/>
            <person name="Mun J.H."/>
            <person name="Najar F.Z."/>
            <person name="Nicholson C."/>
            <person name="Noirot C."/>
            <person name="O'Bleness M."/>
            <person name="Paule C.R."/>
            <person name="Poulain J."/>
            <person name="Prion F."/>
            <person name="Qin B."/>
            <person name="Qu C."/>
            <person name="Retzel E.F."/>
            <person name="Riddle C."/>
            <person name="Sallet E."/>
            <person name="Samain S."/>
            <person name="Samson N."/>
            <person name="Sanders I."/>
            <person name="Saurat O."/>
            <person name="Scarpelli C."/>
            <person name="Schiex T."/>
            <person name="Segurens B."/>
            <person name="Severin A.J."/>
            <person name="Sherrier D.J."/>
            <person name="Shi R."/>
            <person name="Sims S."/>
            <person name="Singer S.R."/>
            <person name="Sinharoy S."/>
            <person name="Sterck L."/>
            <person name="Viollet A."/>
            <person name="Wang B.B."/>
            <person name="Wang K."/>
            <person name="Wang M."/>
            <person name="Wang X."/>
            <person name="Warfsmann J."/>
            <person name="Weissenbach J."/>
            <person name="White D.D."/>
            <person name="White J.D."/>
            <person name="Wiley G.B."/>
            <person name="Wincker P."/>
            <person name="Xing Y."/>
            <person name="Yang L."/>
            <person name="Yao Z."/>
            <person name="Ying F."/>
            <person name="Zhai J."/>
            <person name="Zhou L."/>
            <person name="Zuber A."/>
            <person name="Denarie J."/>
            <person name="Dixon R.A."/>
            <person name="May G.D."/>
            <person name="Schwartz D.C."/>
            <person name="Rogers J."/>
            <person name="Quetier F."/>
            <person name="Town C.D."/>
            <person name="Roe B.A."/>
        </authorList>
    </citation>
    <scope>NUCLEOTIDE SEQUENCE [LARGE SCALE GENOMIC DNA]</scope>
    <source>
        <strain evidence="3">A17</strain>
        <strain evidence="4 5">cv. Jemalong A17</strain>
    </source>
</reference>
<keyword evidence="5" id="KW-1185">Reference proteome</keyword>
<proteinExistence type="predicted"/>
<accession>G7IGL5</accession>
<feature type="chain" id="PRO_5014572185" evidence="1">
    <location>
        <begin position="24"/>
        <end position="65"/>
    </location>
</feature>
<dbReference type="AlphaFoldDB" id="G7IGL5"/>
<dbReference type="PaxDb" id="3880-AES65780"/>
<protein>
    <submittedName>
        <fullName evidence="3">Nodule Cysteine-Rich (NCR) secreted peptide</fullName>
    </submittedName>
</protein>
<dbReference type="EMBL" id="CM001218">
    <property type="protein sequence ID" value="AES65780.1"/>
    <property type="molecule type" value="Genomic_DNA"/>
</dbReference>
<dbReference type="HOGENOM" id="CLU_181053_0_2_1"/>